<organism evidence="1 2">
    <name type="scientific">Taklimakanibacter albus</name>
    <dbReference type="NCBI Taxonomy" id="2800327"/>
    <lineage>
        <taxon>Bacteria</taxon>
        <taxon>Pseudomonadati</taxon>
        <taxon>Pseudomonadota</taxon>
        <taxon>Alphaproteobacteria</taxon>
        <taxon>Hyphomicrobiales</taxon>
        <taxon>Aestuariivirgaceae</taxon>
        <taxon>Taklimakanibacter</taxon>
    </lineage>
</organism>
<accession>A0ACC5R1Q3</accession>
<evidence type="ECO:0000313" key="1">
    <source>
        <dbReference type="EMBL" id="MBK1866538.1"/>
    </source>
</evidence>
<reference evidence="1" key="1">
    <citation type="submission" date="2021-01" db="EMBL/GenBank/DDBJ databases">
        <authorList>
            <person name="Sun Q."/>
        </authorList>
    </citation>
    <scope>NUCLEOTIDE SEQUENCE</scope>
    <source>
        <strain evidence="1">YIM B02566</strain>
    </source>
</reference>
<comment type="caution">
    <text evidence="1">The sequence shown here is derived from an EMBL/GenBank/DDBJ whole genome shotgun (WGS) entry which is preliminary data.</text>
</comment>
<protein>
    <submittedName>
        <fullName evidence="1">Fluoride efflux transporter CrcB</fullName>
    </submittedName>
</protein>
<dbReference type="Proteomes" id="UP000616151">
    <property type="component" value="Unassembled WGS sequence"/>
</dbReference>
<keyword evidence="2" id="KW-1185">Reference proteome</keyword>
<gene>
    <name evidence="1" type="primary">crcB</name>
    <name evidence="1" type="ORF">JHL16_09260</name>
</gene>
<sequence length="125" mass="13343">MALTLWIAVGGAMGATLRHFMNMFIGRIAGDGFPWHTMLINISGSFVMGLLVSLMALRWNVSNEMRAFLTTGILGGYTTFSAFSLDFALLVERKAYLLAGAYALGSVVLSLVAIFAGLALAKAFA</sequence>
<dbReference type="EMBL" id="JAENHL010000006">
    <property type="protein sequence ID" value="MBK1866538.1"/>
    <property type="molecule type" value="Genomic_DNA"/>
</dbReference>
<evidence type="ECO:0000313" key="2">
    <source>
        <dbReference type="Proteomes" id="UP000616151"/>
    </source>
</evidence>
<proteinExistence type="predicted"/>
<name>A0ACC5R1Q3_9HYPH</name>